<dbReference type="EMBL" id="VTPC01024497">
    <property type="protein sequence ID" value="KAF2891724.1"/>
    <property type="molecule type" value="Genomic_DNA"/>
</dbReference>
<dbReference type="PANTHER" id="PTHR10773">
    <property type="entry name" value="DNA-DIRECTED RNA POLYMERASES I, II, AND III SUBUNIT RPABC2"/>
    <property type="match status" value="1"/>
</dbReference>
<comment type="caution">
    <text evidence="1">The sequence shown here is derived from an EMBL/GenBank/DDBJ whole genome shotgun (WGS) entry which is preliminary data.</text>
</comment>
<evidence type="ECO:0000313" key="1">
    <source>
        <dbReference type="EMBL" id="KAF2891724.1"/>
    </source>
</evidence>
<dbReference type="OrthoDB" id="6748100at2759"/>
<dbReference type="PANTHER" id="PTHR10773:SF19">
    <property type="match status" value="1"/>
</dbReference>
<reference evidence="1" key="1">
    <citation type="submission" date="2019-08" db="EMBL/GenBank/DDBJ databases">
        <title>The genome of the North American firefly Photinus pyralis.</title>
        <authorList>
            <consortium name="Photinus pyralis genome working group"/>
            <person name="Fallon T.R."/>
            <person name="Sander Lower S.E."/>
            <person name="Weng J.-K."/>
        </authorList>
    </citation>
    <scope>NUCLEOTIDE SEQUENCE</scope>
    <source>
        <strain evidence="1">TRF0915ILg1</strain>
        <tissue evidence="1">Whole body</tissue>
    </source>
</reference>
<proteinExistence type="predicted"/>
<accession>A0A8K0CSF6</accession>
<organism evidence="1 2">
    <name type="scientific">Ignelater luminosus</name>
    <name type="common">Cucubano</name>
    <name type="synonym">Pyrophorus luminosus</name>
    <dbReference type="NCBI Taxonomy" id="2038154"/>
    <lineage>
        <taxon>Eukaryota</taxon>
        <taxon>Metazoa</taxon>
        <taxon>Ecdysozoa</taxon>
        <taxon>Arthropoda</taxon>
        <taxon>Hexapoda</taxon>
        <taxon>Insecta</taxon>
        <taxon>Pterygota</taxon>
        <taxon>Neoptera</taxon>
        <taxon>Endopterygota</taxon>
        <taxon>Coleoptera</taxon>
        <taxon>Polyphaga</taxon>
        <taxon>Elateriformia</taxon>
        <taxon>Elateroidea</taxon>
        <taxon>Elateridae</taxon>
        <taxon>Agrypninae</taxon>
        <taxon>Pyrophorini</taxon>
        <taxon>Ignelater</taxon>
    </lineage>
</organism>
<gene>
    <name evidence="1" type="ORF">ILUMI_14449</name>
</gene>
<protein>
    <submittedName>
        <fullName evidence="1">Uncharacterized protein</fullName>
    </submittedName>
</protein>
<dbReference type="Proteomes" id="UP000801492">
    <property type="component" value="Unassembled WGS sequence"/>
</dbReference>
<keyword evidence="2" id="KW-1185">Reference proteome</keyword>
<dbReference type="AlphaFoldDB" id="A0A8K0CSF6"/>
<evidence type="ECO:0000313" key="2">
    <source>
        <dbReference type="Proteomes" id="UP000801492"/>
    </source>
</evidence>
<name>A0A8K0CSF6_IGNLU</name>
<sequence>CITIYELNNSEVSLYVWHETSKKVGSNEFTSYLIDYIRNIADSYKEVVLISDGCNYPNRNKVLSSASSNIAVEKFIVLNQLHLEKGRTMMEADNVHFTLEQYFKPTINSPMDYVARMRVARPKQPYKIEVLNYDFFFKYDDVPTNLPSLYFLHPHAHRYKSSCRIGSESCMI</sequence>
<feature type="non-terminal residue" evidence="1">
    <location>
        <position position="1"/>
    </location>
</feature>